<comment type="subcellular location">
    <subcellularLocation>
        <location evidence="1">Cell inner membrane</location>
        <topology evidence="1">Single-pass membrane protein</topology>
    </subcellularLocation>
</comment>
<keyword evidence="13" id="KW-1185">Reference proteome</keyword>
<dbReference type="InterPro" id="IPR043129">
    <property type="entry name" value="ATPase_NBD"/>
</dbReference>
<dbReference type="Proteomes" id="UP000002745">
    <property type="component" value="Chromosome"/>
</dbReference>
<gene>
    <name evidence="12" type="ordered locus">Hbal_1461</name>
</gene>
<dbReference type="AlphaFoldDB" id="C6XJ55"/>
<feature type="domain" description="GspL periplasmic" evidence="11">
    <location>
        <begin position="238"/>
        <end position="362"/>
    </location>
</feature>
<dbReference type="Gene3D" id="3.30.1360.100">
    <property type="entry name" value="General secretion pathway protein M, EpsM"/>
    <property type="match status" value="1"/>
</dbReference>
<evidence type="ECO:0000256" key="9">
    <source>
        <dbReference type="ARBA" id="ARBA00023136"/>
    </source>
</evidence>
<dbReference type="Pfam" id="PF05134">
    <property type="entry name" value="T2SSL"/>
    <property type="match status" value="1"/>
</dbReference>
<dbReference type="GO" id="GO:0009276">
    <property type="term" value="C:Gram-negative-bacterium-type cell wall"/>
    <property type="evidence" value="ECO:0007669"/>
    <property type="project" value="InterPro"/>
</dbReference>
<dbReference type="CDD" id="cd24017">
    <property type="entry name" value="ASKHA_T2SSL_N"/>
    <property type="match status" value="1"/>
</dbReference>
<dbReference type="Gene3D" id="3.30.420.380">
    <property type="match status" value="1"/>
</dbReference>
<proteinExistence type="inferred from homology"/>
<protein>
    <submittedName>
        <fullName evidence="12">General secretion pathway L</fullName>
    </submittedName>
</protein>
<evidence type="ECO:0000256" key="3">
    <source>
        <dbReference type="ARBA" id="ARBA00022448"/>
    </source>
</evidence>
<reference evidence="13" key="1">
    <citation type="journal article" date="2011" name="J. Bacteriol.">
        <title>Genome sequences of eight morphologically diverse alphaproteobacteria.</title>
        <authorList>
            <consortium name="US DOE Joint Genome Institute"/>
            <person name="Brown P.J."/>
            <person name="Kysela D.T."/>
            <person name="Buechlein A."/>
            <person name="Hemmerich C."/>
            <person name="Brun Y.V."/>
        </authorList>
    </citation>
    <scope>NUCLEOTIDE SEQUENCE [LARGE SCALE GENOMIC DNA]</scope>
    <source>
        <strain evidence="13">ATCC 49814 / DSM 5838 / IFAM 1418</strain>
    </source>
</reference>
<keyword evidence="9" id="KW-0472">Membrane</keyword>
<dbReference type="InterPro" id="IPR025691">
    <property type="entry name" value="GspL_pp_dom"/>
</dbReference>
<organism evidence="12 13">
    <name type="scientific">Hirschia baltica (strain ATCC 49814 / DSM 5838 / IFAM 1418)</name>
    <dbReference type="NCBI Taxonomy" id="582402"/>
    <lineage>
        <taxon>Bacteria</taxon>
        <taxon>Pseudomonadati</taxon>
        <taxon>Pseudomonadota</taxon>
        <taxon>Alphaproteobacteria</taxon>
        <taxon>Hyphomonadales</taxon>
        <taxon>Hyphomonadaceae</taxon>
        <taxon>Hirschia</taxon>
    </lineage>
</organism>
<accession>C6XJ55</accession>
<dbReference type="InterPro" id="IPR007812">
    <property type="entry name" value="T2SS_protein-GspL"/>
</dbReference>
<sequence length="387" mass="42517">MGNCLVAFAKKDPGQSCDWRVVSETGTIHARGESAFEDLSSVKHDKFILVLKGQEIASFRTPLSAKSNAQLRSIAPFAIEDDVSAEIEDQHVSIAYGDTGTKRYTLSVITNEKMVYWSDTVKRAGLVATKIVPDYFCLPIEDARISCANLVDRSVFRYGHWGACFDTGFDSKLLDKIIASGVSQNDNIAELDQLSYRDFSEGGVDPLDVLAVQAVKEKFSLQQGQFEARNLGGKLDLKEWRLPVGLAAAAILAMAAFNFVEGIAFNREAKALQATIEADVKRVFPDVKRIVNPKAQLKTLTSGNGEASAFLQLSGLISTGINDVDGISLDALRYDARRREIQASIVYEDYEQLTQFREIIENLGGTFREGGSRQIGNRRAGEITVTL</sequence>
<evidence type="ECO:0000313" key="13">
    <source>
        <dbReference type="Proteomes" id="UP000002745"/>
    </source>
</evidence>
<evidence type="ECO:0000259" key="11">
    <source>
        <dbReference type="Pfam" id="PF12693"/>
    </source>
</evidence>
<dbReference type="Pfam" id="PF12693">
    <property type="entry name" value="GspL_C"/>
    <property type="match status" value="1"/>
</dbReference>
<evidence type="ECO:0000256" key="2">
    <source>
        <dbReference type="ARBA" id="ARBA00005318"/>
    </source>
</evidence>
<dbReference type="InterPro" id="IPR024230">
    <property type="entry name" value="GspL_cyto_dom"/>
</dbReference>
<evidence type="ECO:0000313" key="12">
    <source>
        <dbReference type="EMBL" id="ACT59150.1"/>
    </source>
</evidence>
<dbReference type="GO" id="GO:0015627">
    <property type="term" value="C:type II protein secretion system complex"/>
    <property type="evidence" value="ECO:0007669"/>
    <property type="project" value="InterPro"/>
</dbReference>
<keyword evidence="7" id="KW-0653">Protein transport</keyword>
<dbReference type="NCBIfam" id="TIGR01709">
    <property type="entry name" value="typeII_sec_gspL"/>
    <property type="match status" value="1"/>
</dbReference>
<keyword evidence="4" id="KW-1003">Cell membrane</keyword>
<dbReference type="RefSeq" id="WP_015827300.1">
    <property type="nucleotide sequence ID" value="NC_012982.1"/>
</dbReference>
<dbReference type="STRING" id="582402.Hbal_1461"/>
<dbReference type="SUPFAM" id="SSF53067">
    <property type="entry name" value="Actin-like ATPase domain"/>
    <property type="match status" value="1"/>
</dbReference>
<dbReference type="Gene3D" id="3.30.420.370">
    <property type="match status" value="1"/>
</dbReference>
<evidence type="ECO:0000256" key="8">
    <source>
        <dbReference type="ARBA" id="ARBA00022989"/>
    </source>
</evidence>
<feature type="domain" description="GspL cytoplasmic actin-ATPase-like" evidence="10">
    <location>
        <begin position="15"/>
        <end position="228"/>
    </location>
</feature>
<evidence type="ECO:0000256" key="7">
    <source>
        <dbReference type="ARBA" id="ARBA00022927"/>
    </source>
</evidence>
<dbReference type="PIRSF" id="PIRSF015761">
    <property type="entry name" value="Protein_L"/>
    <property type="match status" value="1"/>
</dbReference>
<keyword evidence="8" id="KW-1133">Transmembrane helix</keyword>
<dbReference type="eggNOG" id="COG3297">
    <property type="taxonomic scope" value="Bacteria"/>
</dbReference>
<evidence type="ECO:0000256" key="4">
    <source>
        <dbReference type="ARBA" id="ARBA00022475"/>
    </source>
</evidence>
<keyword evidence="5" id="KW-0997">Cell inner membrane</keyword>
<dbReference type="GO" id="GO:0015628">
    <property type="term" value="P:protein secretion by the type II secretion system"/>
    <property type="evidence" value="ECO:0007669"/>
    <property type="project" value="InterPro"/>
</dbReference>
<dbReference type="KEGG" id="hba:Hbal_1461"/>
<comment type="similarity">
    <text evidence="2">Belongs to the GSP L family.</text>
</comment>
<evidence type="ECO:0000256" key="1">
    <source>
        <dbReference type="ARBA" id="ARBA00004377"/>
    </source>
</evidence>
<keyword evidence="3" id="KW-0813">Transport</keyword>
<dbReference type="GO" id="GO:0005886">
    <property type="term" value="C:plasma membrane"/>
    <property type="evidence" value="ECO:0007669"/>
    <property type="project" value="UniProtKB-SubCell"/>
</dbReference>
<evidence type="ECO:0000256" key="5">
    <source>
        <dbReference type="ARBA" id="ARBA00022519"/>
    </source>
</evidence>
<evidence type="ECO:0000256" key="6">
    <source>
        <dbReference type="ARBA" id="ARBA00022692"/>
    </source>
</evidence>
<name>C6XJ55_HIRBI</name>
<dbReference type="EMBL" id="CP001678">
    <property type="protein sequence ID" value="ACT59150.1"/>
    <property type="molecule type" value="Genomic_DNA"/>
</dbReference>
<dbReference type="HOGENOM" id="CLU_640662_0_0_5"/>
<dbReference type="OrthoDB" id="7627051at2"/>
<evidence type="ECO:0000259" key="10">
    <source>
        <dbReference type="Pfam" id="PF05134"/>
    </source>
</evidence>
<keyword evidence="6" id="KW-0812">Transmembrane</keyword>